<evidence type="ECO:0000313" key="5">
    <source>
        <dbReference type="EMBL" id="KAI3935668.1"/>
    </source>
</evidence>
<dbReference type="PANTHER" id="PTHR23155:SF1156">
    <property type="entry name" value="LEUCINE-RICH REPEAT AND WD REPEAT-CONTAINING PROTEIN 1"/>
    <property type="match status" value="1"/>
</dbReference>
<evidence type="ECO:0000313" key="6">
    <source>
        <dbReference type="Proteomes" id="UP001202328"/>
    </source>
</evidence>
<dbReference type="PRINTS" id="PR00364">
    <property type="entry name" value="DISEASERSIST"/>
</dbReference>
<feature type="non-terminal residue" evidence="5">
    <location>
        <position position="1"/>
    </location>
</feature>
<accession>A0AAD4XQW9</accession>
<protein>
    <recommendedName>
        <fullName evidence="7">NB-ARC domain-containing protein</fullName>
    </recommendedName>
</protein>
<dbReference type="InterPro" id="IPR032675">
    <property type="entry name" value="LRR_dom_sf"/>
</dbReference>
<feature type="domain" description="Disease resistance R13L4/SHOC-2-like LRR" evidence="4">
    <location>
        <begin position="222"/>
        <end position="461"/>
    </location>
</feature>
<dbReference type="SUPFAM" id="SSF52058">
    <property type="entry name" value="L domain-like"/>
    <property type="match status" value="1"/>
</dbReference>
<dbReference type="Proteomes" id="UP001202328">
    <property type="component" value="Unassembled WGS sequence"/>
</dbReference>
<evidence type="ECO:0000256" key="1">
    <source>
        <dbReference type="ARBA" id="ARBA00022737"/>
    </source>
</evidence>
<dbReference type="InterPro" id="IPR042197">
    <property type="entry name" value="Apaf_helical"/>
</dbReference>
<organism evidence="5 6">
    <name type="scientific">Papaver atlanticum</name>
    <dbReference type="NCBI Taxonomy" id="357466"/>
    <lineage>
        <taxon>Eukaryota</taxon>
        <taxon>Viridiplantae</taxon>
        <taxon>Streptophyta</taxon>
        <taxon>Embryophyta</taxon>
        <taxon>Tracheophyta</taxon>
        <taxon>Spermatophyta</taxon>
        <taxon>Magnoliopsida</taxon>
        <taxon>Ranunculales</taxon>
        <taxon>Papaveraceae</taxon>
        <taxon>Papaveroideae</taxon>
        <taxon>Papaver</taxon>
    </lineage>
</organism>
<dbReference type="FunFam" id="1.10.10.10:FF:000322">
    <property type="entry name" value="Probable disease resistance protein At1g63360"/>
    <property type="match status" value="1"/>
</dbReference>
<keyword evidence="6" id="KW-1185">Reference proteome</keyword>
<name>A0AAD4XQW9_9MAGN</name>
<evidence type="ECO:0000256" key="2">
    <source>
        <dbReference type="ARBA" id="ARBA00022821"/>
    </source>
</evidence>
<keyword evidence="1" id="KW-0677">Repeat</keyword>
<gene>
    <name evidence="5" type="ORF">MKW98_022676</name>
</gene>
<dbReference type="Gene3D" id="1.10.10.10">
    <property type="entry name" value="Winged helix-like DNA-binding domain superfamily/Winged helix DNA-binding domain"/>
    <property type="match status" value="1"/>
</dbReference>
<proteinExistence type="predicted"/>
<dbReference type="InterPro" id="IPR036388">
    <property type="entry name" value="WH-like_DNA-bd_sf"/>
</dbReference>
<dbReference type="GO" id="GO:0043531">
    <property type="term" value="F:ADP binding"/>
    <property type="evidence" value="ECO:0007669"/>
    <property type="project" value="InterPro"/>
</dbReference>
<dbReference type="PANTHER" id="PTHR23155">
    <property type="entry name" value="DISEASE RESISTANCE PROTEIN RP"/>
    <property type="match status" value="1"/>
</dbReference>
<reference evidence="5" key="1">
    <citation type="submission" date="2022-04" db="EMBL/GenBank/DDBJ databases">
        <title>A functionally conserved STORR gene fusion in Papaver species that diverged 16.8 million years ago.</title>
        <authorList>
            <person name="Catania T."/>
        </authorList>
    </citation>
    <scope>NUCLEOTIDE SEQUENCE</scope>
    <source>
        <strain evidence="5">S-188037</strain>
    </source>
</reference>
<dbReference type="InterPro" id="IPR044974">
    <property type="entry name" value="Disease_R_plants"/>
</dbReference>
<dbReference type="Pfam" id="PF23559">
    <property type="entry name" value="WHD_DRP"/>
    <property type="match status" value="1"/>
</dbReference>
<dbReference type="SUPFAM" id="SSF52540">
    <property type="entry name" value="P-loop containing nucleoside triphosphate hydrolases"/>
    <property type="match status" value="1"/>
</dbReference>
<dbReference type="InterPro" id="IPR055414">
    <property type="entry name" value="LRR_R13L4/SHOC2-like"/>
</dbReference>
<keyword evidence="2" id="KW-0611">Plant defense</keyword>
<dbReference type="EMBL" id="JAJJMB010006234">
    <property type="protein sequence ID" value="KAI3935668.1"/>
    <property type="molecule type" value="Genomic_DNA"/>
</dbReference>
<evidence type="ECO:0000259" key="3">
    <source>
        <dbReference type="Pfam" id="PF23559"/>
    </source>
</evidence>
<dbReference type="GO" id="GO:0098542">
    <property type="term" value="P:defense response to other organism"/>
    <property type="evidence" value="ECO:0007669"/>
    <property type="project" value="TreeGrafter"/>
</dbReference>
<dbReference type="AlphaFoldDB" id="A0AAD4XQW9"/>
<sequence length="741" mass="84852">ISNKCHGLPLALSLLGSLLNKKISESHWTHVLESTIWELKGFDDQNLVYPIFLLSYDGLESQLKSCFLYCALFPKAYIIRKRTYVRLWMAQGLLNSSNEAKDPELVGEEYFDKLSDRSFFQDFSMDGFGRACCKMHDLVHDFAQFLAKDHCYDSYNSEDTFCLNQTRNPIHLNLIYDDRYVGPNFFHSSIKKVDNVRTFQCSNRFRLFIVCNMRLSSDLVPHLKCLRVLKLKGMDITHISKDIDKLIHLRYLNLSRNHKLNELPDSMCGLINLQTLKLKMCYKLNKLPEMGRMIKLRNLDIRKLPGLVYLPKGIKNWRSLQTLSTSIVSSATQGCKIEELGHLNLLKDYLKIKGLGRLKFAEQAAEAKLDTKSQLTVLGLDFEGHQQSSEAEISTESVLGVLQPDSNLKKLTIWNYLGFKFPNWMLVTLEIDGSENLEVWEFGNEEVQVGEMMPRVTSIQLNGCANLIALAALYKLPALETLKIKGANQLTSISLELNCIGCNTVSSRGGKRQLNSFTSFPKLTTLDFKEANTRNQTVIMPCLRSLSIEYCPELKSLRFMAKSLPSVENSHSWNLEEVEFGEKEEEEDSSRLPFLLDLCLDTCPELILFPRNLPSLSSLLIKKCPSLISKDHRPYLPVSPNLTSLDILEYQSFAHLGDIARFKELQKLKLWANLDESFKFIPEYLQNLTKLEWLEIYNTSGMHEGGDWSILSHIPDIRINYMKIDPLTYKTSSSTQISLLH</sequence>
<comment type="caution">
    <text evidence="5">The sequence shown here is derived from an EMBL/GenBank/DDBJ whole genome shotgun (WGS) entry which is preliminary data.</text>
</comment>
<evidence type="ECO:0000259" key="4">
    <source>
        <dbReference type="Pfam" id="PF23598"/>
    </source>
</evidence>
<dbReference type="InterPro" id="IPR027417">
    <property type="entry name" value="P-loop_NTPase"/>
</dbReference>
<dbReference type="Pfam" id="PF23598">
    <property type="entry name" value="LRR_14"/>
    <property type="match status" value="1"/>
</dbReference>
<dbReference type="Gene3D" id="3.80.10.10">
    <property type="entry name" value="Ribonuclease Inhibitor"/>
    <property type="match status" value="2"/>
</dbReference>
<dbReference type="Gene3D" id="1.10.8.430">
    <property type="entry name" value="Helical domain of apoptotic protease-activating factors"/>
    <property type="match status" value="1"/>
</dbReference>
<dbReference type="InterPro" id="IPR058922">
    <property type="entry name" value="WHD_DRP"/>
</dbReference>
<feature type="domain" description="Disease resistance protein winged helix" evidence="3">
    <location>
        <begin position="72"/>
        <end position="143"/>
    </location>
</feature>
<evidence type="ECO:0008006" key="7">
    <source>
        <dbReference type="Google" id="ProtNLM"/>
    </source>
</evidence>